<name>A0A4D7E046_9HYPH</name>
<organism evidence="1 4">
    <name type="scientific">Agrobacterium larrymoorei</name>
    <dbReference type="NCBI Taxonomy" id="160699"/>
    <lineage>
        <taxon>Bacteria</taxon>
        <taxon>Pseudomonadati</taxon>
        <taxon>Pseudomonadota</taxon>
        <taxon>Alphaproteobacteria</taxon>
        <taxon>Hyphomicrobiales</taxon>
        <taxon>Rhizobiaceae</taxon>
        <taxon>Rhizobium/Agrobacterium group</taxon>
        <taxon>Agrobacterium</taxon>
    </lineage>
</organism>
<reference evidence="2 5" key="2">
    <citation type="submission" date="2021-03" db="EMBL/GenBank/DDBJ databases">
        <title>Rapid diversification of plasmids in a genus of pathogenic and nitrogen fixing bacteria.</title>
        <authorList>
            <person name="Weisberg A.J."/>
            <person name="Miller M."/>
            <person name="Ream W."/>
            <person name="Grunwald N.J."/>
            <person name="Chang J.H."/>
        </authorList>
    </citation>
    <scope>NUCLEOTIDE SEQUENCE [LARGE SCALE GENOMIC DNA]</scope>
    <source>
        <strain evidence="2 5">AF3.44</strain>
    </source>
</reference>
<reference evidence="1 4" key="1">
    <citation type="submission" date="2019-04" db="EMBL/GenBank/DDBJ databases">
        <title>Complete genome sequence of Agrobacterium larrymoorei CFBP5473.</title>
        <authorList>
            <person name="Haryono M."/>
            <person name="Chou L."/>
            <person name="Lin Y.-C."/>
            <person name="Lai E.-M."/>
            <person name="Kuo C.-H."/>
        </authorList>
    </citation>
    <scope>NUCLEOTIDE SEQUENCE [LARGE SCALE GENOMIC DNA]</scope>
    <source>
        <strain evidence="1 4">CFBP5473</strain>
    </source>
</reference>
<evidence type="ECO:0000313" key="2">
    <source>
        <dbReference type="EMBL" id="QYA06935.1"/>
    </source>
</evidence>
<evidence type="ECO:0000313" key="5">
    <source>
        <dbReference type="Proteomes" id="UP000826513"/>
    </source>
</evidence>
<proteinExistence type="predicted"/>
<dbReference type="EMBL" id="CP124733">
    <property type="protein sequence ID" value="WHA42343.1"/>
    <property type="molecule type" value="Genomic_DNA"/>
</dbReference>
<dbReference type="Proteomes" id="UP000298545">
    <property type="component" value="Chromosome circular"/>
</dbReference>
<dbReference type="OrthoDB" id="8001261at2"/>
<dbReference type="AlphaFoldDB" id="A0A4D7E046"/>
<evidence type="ECO:0000313" key="4">
    <source>
        <dbReference type="Proteomes" id="UP000298545"/>
    </source>
</evidence>
<dbReference type="Proteomes" id="UP000298664">
    <property type="component" value="Chromosome Circular"/>
</dbReference>
<keyword evidence="5" id="KW-1185">Reference proteome</keyword>
<dbReference type="STRING" id="1367849.GCA_000518585_03255"/>
<dbReference type="EMBL" id="CP072167">
    <property type="protein sequence ID" value="QYA06935.1"/>
    <property type="molecule type" value="Genomic_DNA"/>
</dbReference>
<dbReference type="RefSeq" id="WP_027677359.1">
    <property type="nucleotide sequence ID" value="NZ_CP039691.1"/>
</dbReference>
<evidence type="ECO:0000313" key="3">
    <source>
        <dbReference type="EMBL" id="WHA42343.1"/>
    </source>
</evidence>
<dbReference type="EMBL" id="CP039691">
    <property type="protein sequence ID" value="QCI97620.1"/>
    <property type="molecule type" value="Genomic_DNA"/>
</dbReference>
<dbReference type="Proteomes" id="UP000826513">
    <property type="component" value="Chromosome 1"/>
</dbReference>
<accession>A0A4D7E046</accession>
<protein>
    <submittedName>
        <fullName evidence="1">Uncharacterized protein</fullName>
    </submittedName>
</protein>
<dbReference type="KEGG" id="alf:CFBP5473_06640"/>
<evidence type="ECO:0000313" key="1">
    <source>
        <dbReference type="EMBL" id="QCI97620.1"/>
    </source>
</evidence>
<sequence length="152" mass="15902">MSTKLLLAAAGTLMASFALSSPASALTMKECSTKYQAAKADGSAKDMKWNDFRAKNCGAEAAAADAADEKDIAATPAKEPDKPMMAAPKGVTFPKAVDKKYASETPGKARMKTCVDSYHANKDAGTLNDLKWIQKGGGYWSLCSSALKAAKG</sequence>
<gene>
    <name evidence="1" type="ORF">CFBP5473_06640</name>
    <name evidence="3" type="ORF">CFBP5477_006900</name>
    <name evidence="2" type="ORF">J5285_13050</name>
</gene>
<reference evidence="3" key="3">
    <citation type="submission" date="2023-05" db="EMBL/GenBank/DDBJ databases">
        <title>Complete genome sequence of Agrobacterium larrymoorei CFBP5477.</title>
        <authorList>
            <person name="Yen H.-C."/>
            <person name="Chou L."/>
            <person name="Lin Y.-C."/>
            <person name="Lai E.-M."/>
            <person name="Kuo C.-H."/>
        </authorList>
    </citation>
    <scope>NUCLEOTIDE SEQUENCE</scope>
    <source>
        <strain evidence="3">CFBP5477</strain>
    </source>
</reference>